<proteinExistence type="predicted"/>
<sequence length="184" mass="19950">MTGPTRLADLDAPRRRRELARSVLRVLLTWTVLTVGYFAVPTRAPRDGATIVVTVVGTSVFLALLGWQLRRILRAELPELRAVEAVGSLTAVFLVVVASTYWTMSAVDPANFSEPLTRVSAMYLTVATATTVGFGDVAALSDAARAIVTVQMLLDVILLAVLVRAIFRVARVSLRTERQLDAGE</sequence>
<dbReference type="Gene3D" id="1.10.287.70">
    <property type="match status" value="1"/>
</dbReference>
<feature type="transmembrane region" description="Helical" evidence="1">
    <location>
        <begin position="122"/>
        <end position="140"/>
    </location>
</feature>
<protein>
    <submittedName>
        <fullName evidence="3">Ion channel</fullName>
    </submittedName>
</protein>
<dbReference type="RefSeq" id="WP_304599835.1">
    <property type="nucleotide sequence ID" value="NZ_JAUQYP010000001.1"/>
</dbReference>
<keyword evidence="1" id="KW-1133">Transmembrane helix</keyword>
<evidence type="ECO:0000313" key="4">
    <source>
        <dbReference type="Proteomes" id="UP001232536"/>
    </source>
</evidence>
<evidence type="ECO:0000259" key="2">
    <source>
        <dbReference type="Pfam" id="PF07885"/>
    </source>
</evidence>
<keyword evidence="4" id="KW-1185">Reference proteome</keyword>
<feature type="domain" description="Potassium channel" evidence="2">
    <location>
        <begin position="92"/>
        <end position="170"/>
    </location>
</feature>
<keyword evidence="1" id="KW-0472">Membrane</keyword>
<comment type="caution">
    <text evidence="3">The sequence shown here is derived from an EMBL/GenBank/DDBJ whole genome shotgun (WGS) entry which is preliminary data.</text>
</comment>
<feature type="transmembrane region" description="Helical" evidence="1">
    <location>
        <begin position="23"/>
        <end position="42"/>
    </location>
</feature>
<evidence type="ECO:0000313" key="3">
    <source>
        <dbReference type="EMBL" id="MDO8106145.1"/>
    </source>
</evidence>
<name>A0ABT9D5S3_9CELL</name>
<feature type="transmembrane region" description="Helical" evidence="1">
    <location>
        <begin position="81"/>
        <end position="102"/>
    </location>
</feature>
<keyword evidence="1" id="KW-0812">Transmembrane</keyword>
<dbReference type="SUPFAM" id="SSF81324">
    <property type="entry name" value="Voltage-gated potassium channels"/>
    <property type="match status" value="1"/>
</dbReference>
<accession>A0ABT9D5S3</accession>
<evidence type="ECO:0000256" key="1">
    <source>
        <dbReference type="SAM" id="Phobius"/>
    </source>
</evidence>
<dbReference type="Proteomes" id="UP001232536">
    <property type="component" value="Unassembled WGS sequence"/>
</dbReference>
<feature type="transmembrane region" description="Helical" evidence="1">
    <location>
        <begin position="152"/>
        <end position="170"/>
    </location>
</feature>
<dbReference type="Pfam" id="PF07885">
    <property type="entry name" value="Ion_trans_2"/>
    <property type="match status" value="1"/>
</dbReference>
<organism evidence="3 4">
    <name type="scientific">Actinotalea lenta</name>
    <dbReference type="NCBI Taxonomy" id="3064654"/>
    <lineage>
        <taxon>Bacteria</taxon>
        <taxon>Bacillati</taxon>
        <taxon>Actinomycetota</taxon>
        <taxon>Actinomycetes</taxon>
        <taxon>Micrococcales</taxon>
        <taxon>Cellulomonadaceae</taxon>
        <taxon>Actinotalea</taxon>
    </lineage>
</organism>
<dbReference type="InterPro" id="IPR013099">
    <property type="entry name" value="K_chnl_dom"/>
</dbReference>
<gene>
    <name evidence="3" type="ORF">Q6348_02910</name>
</gene>
<reference evidence="3 4" key="1">
    <citation type="submission" date="2023-07" db="EMBL/GenBank/DDBJ databases">
        <title>Description of novel actinomycetes strains, isolated from tidal flat sediment.</title>
        <authorList>
            <person name="Lu C."/>
        </authorList>
    </citation>
    <scope>NUCLEOTIDE SEQUENCE [LARGE SCALE GENOMIC DNA]</scope>
    <source>
        <strain evidence="3 4">SYSU T00b441</strain>
    </source>
</reference>
<feature type="transmembrane region" description="Helical" evidence="1">
    <location>
        <begin position="48"/>
        <end position="69"/>
    </location>
</feature>
<dbReference type="EMBL" id="JAUQYP010000001">
    <property type="protein sequence ID" value="MDO8106145.1"/>
    <property type="molecule type" value="Genomic_DNA"/>
</dbReference>